<feature type="domain" description="ABC transporter" evidence="6">
    <location>
        <begin position="315"/>
        <end position="572"/>
    </location>
</feature>
<evidence type="ECO:0000256" key="3">
    <source>
        <dbReference type="ARBA" id="ARBA00022448"/>
    </source>
</evidence>
<dbReference type="InterPro" id="IPR013563">
    <property type="entry name" value="Oligopep_ABC_C"/>
</dbReference>
<name>A0A6L6J723_9RHOB</name>
<protein>
    <submittedName>
        <fullName evidence="7">Dipeptide ABC transporter ATP-binding protein</fullName>
    </submittedName>
</protein>
<dbReference type="EMBL" id="WMIE01000004">
    <property type="protein sequence ID" value="MTH77903.1"/>
    <property type="molecule type" value="Genomic_DNA"/>
</dbReference>
<evidence type="ECO:0000259" key="6">
    <source>
        <dbReference type="PROSITE" id="PS50893"/>
    </source>
</evidence>
<evidence type="ECO:0000256" key="2">
    <source>
        <dbReference type="ARBA" id="ARBA00005417"/>
    </source>
</evidence>
<evidence type="ECO:0000313" key="8">
    <source>
        <dbReference type="Proteomes" id="UP000478183"/>
    </source>
</evidence>
<dbReference type="GO" id="GO:0005524">
    <property type="term" value="F:ATP binding"/>
    <property type="evidence" value="ECO:0007669"/>
    <property type="project" value="UniProtKB-KW"/>
</dbReference>
<evidence type="ECO:0000256" key="5">
    <source>
        <dbReference type="ARBA" id="ARBA00022840"/>
    </source>
</evidence>
<comment type="subcellular location">
    <subcellularLocation>
        <location evidence="1">Cell inner membrane</location>
        <topology evidence="1">Peripheral membrane protein</topology>
    </subcellularLocation>
</comment>
<keyword evidence="8" id="KW-1185">Reference proteome</keyword>
<dbReference type="AlphaFoldDB" id="A0A6L6J723"/>
<dbReference type="PROSITE" id="PS00211">
    <property type="entry name" value="ABC_TRANSPORTER_1"/>
    <property type="match status" value="2"/>
</dbReference>
<dbReference type="Gene3D" id="3.40.50.300">
    <property type="entry name" value="P-loop containing nucleotide triphosphate hydrolases"/>
    <property type="match status" value="2"/>
</dbReference>
<dbReference type="Pfam" id="PF00005">
    <property type="entry name" value="ABC_tran"/>
    <property type="match status" value="2"/>
</dbReference>
<keyword evidence="3" id="KW-0813">Transport</keyword>
<keyword evidence="4" id="KW-0547">Nucleotide-binding</keyword>
<proteinExistence type="inferred from homology"/>
<organism evidence="7 8">
    <name type="scientific">Paracoccus aestuariivivens</name>
    <dbReference type="NCBI Taxonomy" id="1820333"/>
    <lineage>
        <taxon>Bacteria</taxon>
        <taxon>Pseudomonadati</taxon>
        <taxon>Pseudomonadota</taxon>
        <taxon>Alphaproteobacteria</taxon>
        <taxon>Rhodobacterales</taxon>
        <taxon>Paracoccaceae</taxon>
        <taxon>Paracoccus</taxon>
    </lineage>
</organism>
<keyword evidence="5 7" id="KW-0067">ATP-binding</keyword>
<dbReference type="Pfam" id="PF08352">
    <property type="entry name" value="oligo_HPY"/>
    <property type="match status" value="2"/>
</dbReference>
<dbReference type="InterPro" id="IPR027417">
    <property type="entry name" value="P-loop_NTPase"/>
</dbReference>
<gene>
    <name evidence="7" type="ORF">GL286_09210</name>
</gene>
<dbReference type="CDD" id="cd03257">
    <property type="entry name" value="ABC_NikE_OppD_transporters"/>
    <property type="match status" value="2"/>
</dbReference>
<dbReference type="GO" id="GO:0015833">
    <property type="term" value="P:peptide transport"/>
    <property type="evidence" value="ECO:0007669"/>
    <property type="project" value="InterPro"/>
</dbReference>
<evidence type="ECO:0000256" key="1">
    <source>
        <dbReference type="ARBA" id="ARBA00004417"/>
    </source>
</evidence>
<evidence type="ECO:0000256" key="4">
    <source>
        <dbReference type="ARBA" id="ARBA00022741"/>
    </source>
</evidence>
<dbReference type="PANTHER" id="PTHR43776:SF7">
    <property type="entry name" value="D,D-DIPEPTIDE TRANSPORT ATP-BINDING PROTEIN DDPF-RELATED"/>
    <property type="match status" value="1"/>
</dbReference>
<reference evidence="7 8" key="1">
    <citation type="submission" date="2019-11" db="EMBL/GenBank/DDBJ databases">
        <authorList>
            <person name="Dong K."/>
        </authorList>
    </citation>
    <scope>NUCLEOTIDE SEQUENCE [LARGE SCALE GENOMIC DNA]</scope>
    <source>
        <strain evidence="7 8">NBRC 111993</strain>
    </source>
</reference>
<accession>A0A6L6J723</accession>
<dbReference type="InterPro" id="IPR003593">
    <property type="entry name" value="AAA+_ATPase"/>
</dbReference>
<comment type="similarity">
    <text evidence="2">Belongs to the ABC transporter superfamily.</text>
</comment>
<dbReference type="SMART" id="SM00382">
    <property type="entry name" value="AAA"/>
    <property type="match status" value="2"/>
</dbReference>
<dbReference type="GO" id="GO:0055085">
    <property type="term" value="P:transmembrane transport"/>
    <property type="evidence" value="ECO:0007669"/>
    <property type="project" value="UniProtKB-ARBA"/>
</dbReference>
<dbReference type="PANTHER" id="PTHR43776">
    <property type="entry name" value="TRANSPORT ATP-BINDING PROTEIN"/>
    <property type="match status" value="1"/>
</dbReference>
<comment type="caution">
    <text evidence="7">The sequence shown here is derived from an EMBL/GenBank/DDBJ whole genome shotgun (WGS) entry which is preliminary data.</text>
</comment>
<evidence type="ECO:0000313" key="7">
    <source>
        <dbReference type="EMBL" id="MTH77903.1"/>
    </source>
</evidence>
<dbReference type="InterPro" id="IPR003439">
    <property type="entry name" value="ABC_transporter-like_ATP-bd"/>
</dbReference>
<dbReference type="Proteomes" id="UP000478183">
    <property type="component" value="Unassembled WGS sequence"/>
</dbReference>
<dbReference type="GO" id="GO:0016887">
    <property type="term" value="F:ATP hydrolysis activity"/>
    <property type="evidence" value="ECO:0007669"/>
    <property type="project" value="InterPro"/>
</dbReference>
<dbReference type="GO" id="GO:0005886">
    <property type="term" value="C:plasma membrane"/>
    <property type="evidence" value="ECO:0007669"/>
    <property type="project" value="UniProtKB-SubCell"/>
</dbReference>
<dbReference type="SUPFAM" id="SSF52540">
    <property type="entry name" value="P-loop containing nucleoside triphosphate hydrolases"/>
    <property type="match status" value="2"/>
</dbReference>
<dbReference type="InterPro" id="IPR050319">
    <property type="entry name" value="ABC_transp_ATP-bind"/>
</dbReference>
<dbReference type="RefSeq" id="WP_155095269.1">
    <property type="nucleotide sequence ID" value="NZ_WMIE01000004.1"/>
</dbReference>
<dbReference type="OrthoDB" id="9802264at2"/>
<feature type="domain" description="ABC transporter" evidence="6">
    <location>
        <begin position="12"/>
        <end position="268"/>
    </location>
</feature>
<dbReference type="NCBIfam" id="NF008453">
    <property type="entry name" value="PRK11308.1"/>
    <property type="match status" value="2"/>
</dbReference>
<dbReference type="InterPro" id="IPR017871">
    <property type="entry name" value="ABC_transporter-like_CS"/>
</dbReference>
<dbReference type="FunFam" id="3.40.50.300:FF:000016">
    <property type="entry name" value="Oligopeptide ABC transporter ATP-binding component"/>
    <property type="match status" value="1"/>
</dbReference>
<sequence length="641" mass="69654">MDSLQNQPHDLLRVEGLKVAFPLLRGELTAVDGASLRVLPGKITALVGESGSGKSMTGQTIMGLQPVQAMVSGRVLFDIGKAEPLDLLGLPRDGRMIRAIRGDRIGMIFQEPMTSFSPLHTIGNQLSEALRLHRPMSRSEARERCETMLARVGFPHPGRVFDLYPFELSGGMRQRAMIAMAAICGPSLLIADEPTTALDVTIQAQILALIRDLQQERGLAVLLITHDLGVVANLADEIVVMHRGQVMEAGPTAEIFRNPQHPYLRGLMQAVPVLGAKGRVRLRPLREIPAQGILELARMSQQPVAMRAPGARPLVSLRDVTKAFLPRHQSWSLISSNAEPVTAVDGVSLDIFRGECLGLVGESGSGKTTVGKLLVRALQPDSGSIIFDDGHDVVDIGEAEGKALDALRTRIQLIFQDPVSSLSPRMTVGNILSEPLDVHRRGTPAHRRQLVMALLRAIGLSEGAASRFPHSFSGGQRQRIGIARALALAPEFIICDEVVSALDVSVQAQILNLLKDLQKELHLTYMFISHDLGVVNYMADRIAVMWRGKLVEIGPRDLIMEAPVHPYTRALLAAVPVPDPSRPLDIAAARTPTAKAEAHWPAAFREVRGQPVRMADLGGGHLVRMQVLAEPHDLPSRRVVG</sequence>
<dbReference type="PROSITE" id="PS50893">
    <property type="entry name" value="ABC_TRANSPORTER_2"/>
    <property type="match status" value="2"/>
</dbReference>